<keyword evidence="2" id="KW-1185">Reference proteome</keyword>
<reference evidence="2" key="1">
    <citation type="journal article" date="2019" name="Int. J. Syst. Evol. Microbiol.">
        <title>The Global Catalogue of Microorganisms (GCM) 10K type strain sequencing project: providing services to taxonomists for standard genome sequencing and annotation.</title>
        <authorList>
            <consortium name="The Broad Institute Genomics Platform"/>
            <consortium name="The Broad Institute Genome Sequencing Center for Infectious Disease"/>
            <person name="Wu L."/>
            <person name="Ma J."/>
        </authorList>
    </citation>
    <scope>NUCLEOTIDE SEQUENCE [LARGE SCALE GENOMIC DNA]</scope>
    <source>
        <strain evidence="2">KCTC 22558</strain>
    </source>
</reference>
<gene>
    <name evidence="1" type="ORF">GCM10008101_24780</name>
</gene>
<accession>A0ABQ3C5X7</accession>
<dbReference type="Proteomes" id="UP000643403">
    <property type="component" value="Unassembled WGS sequence"/>
</dbReference>
<sequence length="80" mass="8772">MSGSRSHLDIALASIDVFGNDGLLDMAELDRLLELAERDRVLDEDEKRVLGTIFAQAEQTRIDAAVAARIAQLRVQHGIA</sequence>
<protein>
    <recommendedName>
        <fullName evidence="3">Tellurite resistance protein TerB</fullName>
    </recommendedName>
</protein>
<evidence type="ECO:0008006" key="3">
    <source>
        <dbReference type="Google" id="ProtNLM"/>
    </source>
</evidence>
<evidence type="ECO:0000313" key="2">
    <source>
        <dbReference type="Proteomes" id="UP000643403"/>
    </source>
</evidence>
<dbReference type="RefSeq" id="WP_189450469.1">
    <property type="nucleotide sequence ID" value="NZ_BMXY01000004.1"/>
</dbReference>
<dbReference type="EMBL" id="BMXY01000004">
    <property type="protein sequence ID" value="GGZ69636.1"/>
    <property type="molecule type" value="Genomic_DNA"/>
</dbReference>
<name>A0ABQ3C5X7_9GAMM</name>
<comment type="caution">
    <text evidence="1">The sequence shown here is derived from an EMBL/GenBank/DDBJ whole genome shotgun (WGS) entry which is preliminary data.</text>
</comment>
<evidence type="ECO:0000313" key="1">
    <source>
        <dbReference type="EMBL" id="GGZ69636.1"/>
    </source>
</evidence>
<organism evidence="1 2">
    <name type="scientific">Cognatilysobacter xinjiangensis</name>
    <dbReference type="NCBI Taxonomy" id="546892"/>
    <lineage>
        <taxon>Bacteria</taxon>
        <taxon>Pseudomonadati</taxon>
        <taxon>Pseudomonadota</taxon>
        <taxon>Gammaproteobacteria</taxon>
        <taxon>Lysobacterales</taxon>
        <taxon>Lysobacteraceae</taxon>
        <taxon>Cognatilysobacter</taxon>
    </lineage>
</organism>
<proteinExistence type="predicted"/>